<dbReference type="AlphaFoldDB" id="A0A820A706"/>
<accession>A0A820A706</accession>
<sequence>MKQVLIPGHYCLFSNDLDSLTSSEEQQIMLNNINNMPKLVPNERAFINIQTNSIEETYPYTYDGSTHGKFLCRKSLVLCIAVVYEREAAIQMTFVFTTKILQRSLAEENIDEHTELKDTDTDLALLMLDNEIPNITEDQYLNPKFDFVSLKSGDIPINSKLYLVGYNGELGEQQDFTPYKYLEDFNNSTIYQLNHCHHVNYKSISIGHLIREACQNNPYFSHNCSTLPGSSDTYNKYVSINSNQFQTFIGETISPNVKDAKSPAG</sequence>
<proteinExistence type="predicted"/>
<gene>
    <name evidence="1" type="ORF">HFQ381_LOCUS6194</name>
</gene>
<organism evidence="1 2">
    <name type="scientific">Rotaria socialis</name>
    <dbReference type="NCBI Taxonomy" id="392032"/>
    <lineage>
        <taxon>Eukaryota</taxon>
        <taxon>Metazoa</taxon>
        <taxon>Spiralia</taxon>
        <taxon>Gnathifera</taxon>
        <taxon>Rotifera</taxon>
        <taxon>Eurotatoria</taxon>
        <taxon>Bdelloidea</taxon>
        <taxon>Philodinida</taxon>
        <taxon>Philodinidae</taxon>
        <taxon>Rotaria</taxon>
    </lineage>
</organism>
<dbReference type="EMBL" id="CAJOBO010000274">
    <property type="protein sequence ID" value="CAF4180492.1"/>
    <property type="molecule type" value="Genomic_DNA"/>
</dbReference>
<protein>
    <submittedName>
        <fullName evidence="1">Uncharacterized protein</fullName>
    </submittedName>
</protein>
<dbReference type="Proteomes" id="UP000663851">
    <property type="component" value="Unassembled WGS sequence"/>
</dbReference>
<reference evidence="1" key="1">
    <citation type="submission" date="2021-02" db="EMBL/GenBank/DDBJ databases">
        <authorList>
            <person name="Nowell W R."/>
        </authorList>
    </citation>
    <scope>NUCLEOTIDE SEQUENCE</scope>
</reference>
<evidence type="ECO:0000313" key="2">
    <source>
        <dbReference type="Proteomes" id="UP000663851"/>
    </source>
</evidence>
<evidence type="ECO:0000313" key="1">
    <source>
        <dbReference type="EMBL" id="CAF4180492.1"/>
    </source>
</evidence>
<comment type="caution">
    <text evidence="1">The sequence shown here is derived from an EMBL/GenBank/DDBJ whole genome shotgun (WGS) entry which is preliminary data.</text>
</comment>
<name>A0A820A706_9BILA</name>